<feature type="compositionally biased region" description="Polar residues" evidence="3">
    <location>
        <begin position="379"/>
        <end position="390"/>
    </location>
</feature>
<evidence type="ECO:0000259" key="4">
    <source>
        <dbReference type="Pfam" id="PF03787"/>
    </source>
</evidence>
<dbReference type="PANTHER" id="PTHR35579">
    <property type="entry name" value="CRISPR SYSTEM CMS ENDORIBONUCLEASE CSM3"/>
    <property type="match status" value="1"/>
</dbReference>
<feature type="region of interest" description="Disordered" evidence="3">
    <location>
        <begin position="358"/>
        <end position="390"/>
    </location>
</feature>
<dbReference type="AlphaFoldDB" id="A0A1G9RLH8"/>
<dbReference type="Pfam" id="PF03787">
    <property type="entry name" value="RAMPs"/>
    <property type="match status" value="1"/>
</dbReference>
<evidence type="ECO:0000256" key="3">
    <source>
        <dbReference type="SAM" id="MobiDB-lite"/>
    </source>
</evidence>
<gene>
    <name evidence="5" type="ORF">SAMN04487766_10154</name>
</gene>
<comment type="subunit">
    <text evidence="2">Part of the Csm effector complex that includes Cas10, Csm2, Csm3, Csm4 and Csm5.</text>
</comment>
<feature type="domain" description="CRISPR type III-associated protein" evidence="4">
    <location>
        <begin position="35"/>
        <end position="202"/>
    </location>
</feature>
<dbReference type="CDD" id="cd09726">
    <property type="entry name" value="RAMP_I_III"/>
    <property type="match status" value="1"/>
</dbReference>
<dbReference type="PANTHER" id="PTHR35579:SF3">
    <property type="entry name" value="CRISPR SYSTEM CMS ENDORIBONUCLEASE CSM3"/>
    <property type="match status" value="1"/>
</dbReference>
<protein>
    <submittedName>
        <fullName evidence="5">CRISPR-associated protein Csx10</fullName>
    </submittedName>
</protein>
<dbReference type="RefSeq" id="WP_092606620.1">
    <property type="nucleotide sequence ID" value="NZ_FNHU01000001.1"/>
</dbReference>
<evidence type="ECO:0000313" key="5">
    <source>
        <dbReference type="EMBL" id="SDM24152.1"/>
    </source>
</evidence>
<dbReference type="GO" id="GO:0051607">
    <property type="term" value="P:defense response to virus"/>
    <property type="evidence" value="ECO:0007669"/>
    <property type="project" value="UniProtKB-KW"/>
</dbReference>
<evidence type="ECO:0000256" key="1">
    <source>
        <dbReference type="ARBA" id="ARBA00023118"/>
    </source>
</evidence>
<organism evidence="5 6">
    <name type="scientific">Actinomyces ruminicola</name>
    <dbReference type="NCBI Taxonomy" id="332524"/>
    <lineage>
        <taxon>Bacteria</taxon>
        <taxon>Bacillati</taxon>
        <taxon>Actinomycetota</taxon>
        <taxon>Actinomycetes</taxon>
        <taxon>Actinomycetales</taxon>
        <taxon>Actinomycetaceae</taxon>
        <taxon>Actinomyces</taxon>
    </lineage>
</organism>
<name>A0A1G9RLH8_9ACTO</name>
<proteinExistence type="predicted"/>
<dbReference type="OrthoDB" id="3732561at2"/>
<dbReference type="EMBL" id="FNHU01000001">
    <property type="protein sequence ID" value="SDM24152.1"/>
    <property type="molecule type" value="Genomic_DNA"/>
</dbReference>
<dbReference type="InterPro" id="IPR052216">
    <property type="entry name" value="CRISPR_Csm3_endoribonuclease"/>
</dbReference>
<keyword evidence="1" id="KW-0051">Antiviral defense</keyword>
<sequence length="699" mass="73198">MSTTSAFPSPHSPVSFPLHVVFESDWGVSTGAGIAGGVDAVVEKDERGLPVVRGTVLAGVLREQAFVVAAALDRDAPGDSSEPSDDGHTWNDFVTALFGDAEHPRLVGFTDARLPNGAAPKRAVHEVVSLSIDEETGTAKQDFLRFFERAAACELKGEAALADFDPQGQPLVWKDSQVEAARLVLSLAGLLVRGIGSNRSDGDGVCHVLVGDPHKAKSPGGHLTVDAIKGWCRSQLDSWKGTVPTVPKAEGEVQAPEIPHASASGEEAAPPAPSRFFTAMLDICLMTPVVSYEVPLSNEVRSLDFLRGTVLLPWVHRRLRAAAPKDALVRDAVVAGDLLVSDATAVIAGAEGDSLQGMPVPLVLSRPKNPPQSGAADDGSTQPASPVGTTATNRLLAGEPEDVHKPLRAGYVFVPADCPNDSGNVVGHIGAPALVGRQSTAHDPATGGARSGQLFLVRALPAGLRMRATVTVSERLLDRIRPLLAAAFPQDVEARLGSRRLSGTYGRAQCGLSAFTEADPTLPGEDPAFTLWFTSDVLVRSPQLGPGGSLEDLLRTFRRAGAPVALVGQGDAQGSSASSPEGAFTAGVRHKRVDSWSAAEHQPRATRTAISAGSVLRVAPSEGADGGAVARRLAQLSVTGVGELTAQGYGRFVINHWMLKKEQIHLAELHQADFLNGAQTQAERPDADSASGDQEEGRA</sequence>
<reference evidence="5 6" key="1">
    <citation type="submission" date="2016-10" db="EMBL/GenBank/DDBJ databases">
        <authorList>
            <person name="de Groot N.N."/>
        </authorList>
    </citation>
    <scope>NUCLEOTIDE SEQUENCE [LARGE SCALE GENOMIC DNA]</scope>
    <source>
        <strain evidence="5 6">KPR-7B</strain>
    </source>
</reference>
<accession>A0A1G9RLH8</accession>
<dbReference type="Proteomes" id="UP000199671">
    <property type="component" value="Unassembled WGS sequence"/>
</dbReference>
<evidence type="ECO:0000256" key="2">
    <source>
        <dbReference type="ARBA" id="ARBA00093789"/>
    </source>
</evidence>
<feature type="region of interest" description="Disordered" evidence="3">
    <location>
        <begin position="680"/>
        <end position="699"/>
    </location>
</feature>
<evidence type="ECO:0000313" key="6">
    <source>
        <dbReference type="Proteomes" id="UP000199671"/>
    </source>
</evidence>
<dbReference type="InterPro" id="IPR005537">
    <property type="entry name" value="RAMP_III_fam"/>
</dbReference>